<proteinExistence type="predicted"/>
<reference evidence="3 4" key="1">
    <citation type="submission" date="2023-12" db="EMBL/GenBank/DDBJ databases">
        <title>Sinomonas terricola sp. nov, isolated from litchi orchard soil in Guangdong, PR China.</title>
        <authorList>
            <person name="Jiaxin W."/>
            <person name="Yang Z."/>
            <person name="Honghui Z."/>
        </authorList>
    </citation>
    <scope>NUCLEOTIDE SEQUENCE [LARGE SCALE GENOMIC DNA]</scope>
    <source>
        <strain evidence="3 4">JGH33</strain>
    </source>
</reference>
<dbReference type="CDD" id="cd10917">
    <property type="entry name" value="CE4_NodB_like_6s_7s"/>
    <property type="match status" value="1"/>
</dbReference>
<dbReference type="RefSeq" id="WP_323278863.1">
    <property type="nucleotide sequence ID" value="NZ_JAYGGQ010000006.1"/>
</dbReference>
<dbReference type="InterPro" id="IPR011330">
    <property type="entry name" value="Glyco_hydro/deAcase_b/a-brl"/>
</dbReference>
<evidence type="ECO:0000256" key="1">
    <source>
        <dbReference type="SAM" id="SignalP"/>
    </source>
</evidence>
<dbReference type="EMBL" id="JAYGGQ010000006">
    <property type="protein sequence ID" value="MEA5455007.1"/>
    <property type="molecule type" value="Genomic_DNA"/>
</dbReference>
<comment type="caution">
    <text evidence="3">The sequence shown here is derived from an EMBL/GenBank/DDBJ whole genome shotgun (WGS) entry which is preliminary data.</text>
</comment>
<protein>
    <submittedName>
        <fullName evidence="3">Polysaccharide deacetylase family protein</fullName>
    </submittedName>
</protein>
<dbReference type="InterPro" id="IPR050248">
    <property type="entry name" value="Polysacc_deacetylase_ArnD"/>
</dbReference>
<dbReference type="PROSITE" id="PS51257">
    <property type="entry name" value="PROKAR_LIPOPROTEIN"/>
    <property type="match status" value="1"/>
</dbReference>
<feature type="signal peptide" evidence="1">
    <location>
        <begin position="1"/>
        <end position="28"/>
    </location>
</feature>
<keyword evidence="4" id="KW-1185">Reference proteome</keyword>
<evidence type="ECO:0000313" key="4">
    <source>
        <dbReference type="Proteomes" id="UP001304769"/>
    </source>
</evidence>
<dbReference type="SUPFAM" id="SSF88713">
    <property type="entry name" value="Glycoside hydrolase/deacetylase"/>
    <property type="match status" value="1"/>
</dbReference>
<sequence length="271" mass="29313">MSDFDRLAPTRRAALGLLGAAAVAGTLASCSQPGTGAPTADAPVTAETVAEAPEVPAAPETPAVPTFARDFQVPPIQGGLVPVITRVTTKNPIVFLTIDDGVTKKPEAIELLRKYGYPVTMFLTKNFVQEDPEYFRQLMRDGDFVENHTVSHDVSMSTKSYPYQLAEIKGMQEFAQATFGRRPTLFRPPGGAYSATMRKACADAGLRAIIDWETKANAGHMDYQYGNSLRPGDIVLMHFRPEFAADLAAFRAAHLAAGLTVVNLEHFLGVE</sequence>
<organism evidence="3 4">
    <name type="scientific">Sinomonas terricola</name>
    <dbReference type="NCBI Taxonomy" id="3110330"/>
    <lineage>
        <taxon>Bacteria</taxon>
        <taxon>Bacillati</taxon>
        <taxon>Actinomycetota</taxon>
        <taxon>Actinomycetes</taxon>
        <taxon>Micrococcales</taxon>
        <taxon>Micrococcaceae</taxon>
        <taxon>Sinomonas</taxon>
    </lineage>
</organism>
<gene>
    <name evidence="3" type="ORF">SPF06_09775</name>
</gene>
<feature type="domain" description="NodB homology" evidence="2">
    <location>
        <begin position="92"/>
        <end position="271"/>
    </location>
</feature>
<dbReference type="PANTHER" id="PTHR10587:SF134">
    <property type="entry name" value="SECRETED PROTEIN"/>
    <property type="match status" value="1"/>
</dbReference>
<feature type="chain" id="PRO_5047455891" evidence="1">
    <location>
        <begin position="29"/>
        <end position="271"/>
    </location>
</feature>
<accession>A0ABU5T642</accession>
<dbReference type="Proteomes" id="UP001304769">
    <property type="component" value="Unassembled WGS sequence"/>
</dbReference>
<name>A0ABU5T642_9MICC</name>
<dbReference type="InterPro" id="IPR006311">
    <property type="entry name" value="TAT_signal"/>
</dbReference>
<dbReference type="PROSITE" id="PS51318">
    <property type="entry name" value="TAT"/>
    <property type="match status" value="1"/>
</dbReference>
<evidence type="ECO:0000259" key="2">
    <source>
        <dbReference type="PROSITE" id="PS51677"/>
    </source>
</evidence>
<dbReference type="InterPro" id="IPR002509">
    <property type="entry name" value="NODB_dom"/>
</dbReference>
<keyword evidence="1" id="KW-0732">Signal</keyword>
<dbReference type="Gene3D" id="3.20.20.370">
    <property type="entry name" value="Glycoside hydrolase/deacetylase"/>
    <property type="match status" value="1"/>
</dbReference>
<dbReference type="PANTHER" id="PTHR10587">
    <property type="entry name" value="GLYCOSYL TRANSFERASE-RELATED"/>
    <property type="match status" value="1"/>
</dbReference>
<evidence type="ECO:0000313" key="3">
    <source>
        <dbReference type="EMBL" id="MEA5455007.1"/>
    </source>
</evidence>
<dbReference type="Pfam" id="PF01522">
    <property type="entry name" value="Polysacc_deac_1"/>
    <property type="match status" value="1"/>
</dbReference>
<dbReference type="PROSITE" id="PS51677">
    <property type="entry name" value="NODB"/>
    <property type="match status" value="1"/>
</dbReference>